<reference evidence="1 2" key="1">
    <citation type="journal article" date="2014" name="Agronomy (Basel)">
        <title>A Draft Genome Sequence for Ensete ventricosum, the Drought-Tolerant Tree Against Hunger.</title>
        <authorList>
            <person name="Harrison J."/>
            <person name="Moore K.A."/>
            <person name="Paszkiewicz K."/>
            <person name="Jones T."/>
            <person name="Grant M."/>
            <person name="Ambacheew D."/>
            <person name="Muzemil S."/>
            <person name="Studholme D.J."/>
        </authorList>
    </citation>
    <scope>NUCLEOTIDE SEQUENCE [LARGE SCALE GENOMIC DNA]</scope>
</reference>
<dbReference type="AlphaFoldDB" id="A0A427A3H5"/>
<name>A0A427A3H5_ENSVE</name>
<protein>
    <submittedName>
        <fullName evidence="1">Uncharacterized protein</fullName>
    </submittedName>
</protein>
<dbReference type="Proteomes" id="UP000287651">
    <property type="component" value="Unassembled WGS sequence"/>
</dbReference>
<proteinExistence type="predicted"/>
<sequence length="140" mass="15438">MATLINLPHHGQGCTLHPHHPRDIRATSPTNTLHLNHPHHLSHITRPVMMMMMMMMDLASLSCKDALLLSAAAVCWRNAATKDRVAAKVSATRLGHQICSCSSSSSTLLFFLCVHSLQSPWNTSMAYINQKPGAVIDIYI</sequence>
<evidence type="ECO:0000313" key="1">
    <source>
        <dbReference type="EMBL" id="RRT70733.1"/>
    </source>
</evidence>
<gene>
    <name evidence="1" type="ORF">B296_00027296</name>
</gene>
<evidence type="ECO:0000313" key="2">
    <source>
        <dbReference type="Proteomes" id="UP000287651"/>
    </source>
</evidence>
<accession>A0A427A3H5</accession>
<dbReference type="EMBL" id="AMZH03003921">
    <property type="protein sequence ID" value="RRT70733.1"/>
    <property type="molecule type" value="Genomic_DNA"/>
</dbReference>
<comment type="caution">
    <text evidence="1">The sequence shown here is derived from an EMBL/GenBank/DDBJ whole genome shotgun (WGS) entry which is preliminary data.</text>
</comment>
<organism evidence="1 2">
    <name type="scientific">Ensete ventricosum</name>
    <name type="common">Abyssinian banana</name>
    <name type="synonym">Musa ensete</name>
    <dbReference type="NCBI Taxonomy" id="4639"/>
    <lineage>
        <taxon>Eukaryota</taxon>
        <taxon>Viridiplantae</taxon>
        <taxon>Streptophyta</taxon>
        <taxon>Embryophyta</taxon>
        <taxon>Tracheophyta</taxon>
        <taxon>Spermatophyta</taxon>
        <taxon>Magnoliopsida</taxon>
        <taxon>Liliopsida</taxon>
        <taxon>Zingiberales</taxon>
        <taxon>Musaceae</taxon>
        <taxon>Ensete</taxon>
    </lineage>
</organism>